<feature type="region of interest" description="Disordered" evidence="1">
    <location>
        <begin position="331"/>
        <end position="480"/>
    </location>
</feature>
<comment type="caution">
    <text evidence="3">The sequence shown here is derived from an EMBL/GenBank/DDBJ whole genome shotgun (WGS) entry which is preliminary data.</text>
</comment>
<gene>
    <name evidence="3" type="ORF">V6N11_021857</name>
</gene>
<keyword evidence="4" id="KW-1185">Reference proteome</keyword>
<dbReference type="InterPro" id="IPR046796">
    <property type="entry name" value="Transposase_32_dom"/>
</dbReference>
<reference evidence="3 4" key="1">
    <citation type="journal article" date="2024" name="G3 (Bethesda)">
        <title>Genome assembly of Hibiscus sabdariffa L. provides insights into metabolisms of medicinal natural products.</title>
        <authorList>
            <person name="Kim T."/>
        </authorList>
    </citation>
    <scope>NUCLEOTIDE SEQUENCE [LARGE SCALE GENOMIC DNA]</scope>
    <source>
        <strain evidence="3">TK-2024</strain>
        <tissue evidence="3">Old leaves</tissue>
    </source>
</reference>
<proteinExistence type="predicted"/>
<accession>A0ABR2TI53</accession>
<protein>
    <recommendedName>
        <fullName evidence="2">Putative plant transposon protein domain-containing protein</fullName>
    </recommendedName>
</protein>
<feature type="compositionally biased region" description="Acidic residues" evidence="1">
    <location>
        <begin position="439"/>
        <end position="454"/>
    </location>
</feature>
<sequence length="480" mass="53652">MARCKNAPETTVRANPTVQIRCFEDDEVKARHQTLKGRQTLTEKGFIFKGTSKEGFPTSVVATIAMHKWEKFVTHLGSVDLHQKLINVTLIQEFYAHLTSPTQSSVYVRGEQIQFTAVKIKKFYGLQNTADNHLKFVSGLKGKSNDFLLQDLCIPGADWDSANASVERDRLKPDGKLWMHFIKQSLMPTGHTATASLSRLQLHSFLNGRSIDVGKIIVDEAYACLTRKSSPLLFPHMITALCRKKRVFESPKDLQKKGRGARSIAAAKLAALITMEENTRDQLEGLKTDLRTYFNYVQERDQVIKANFNEMLPQSSLNFPSFPQDLLKPAKAKMPEQQPAQPTAEHAANQPQEMPLGSDSASSSPTPPDATPQNNSPPTQRRKGKEPINTPATPTVEIDSEETATFEEEEEPQRTPTPPVAPTPVRRRTKRTVGRVLVEENEEEVQSGAGEEDQPMIIPPTHPTSIKRKATKRARRATTK</sequence>
<evidence type="ECO:0000256" key="1">
    <source>
        <dbReference type="SAM" id="MobiDB-lite"/>
    </source>
</evidence>
<dbReference type="EMBL" id="JBBPBN010000005">
    <property type="protein sequence ID" value="KAK9036934.1"/>
    <property type="molecule type" value="Genomic_DNA"/>
</dbReference>
<evidence type="ECO:0000259" key="2">
    <source>
        <dbReference type="Pfam" id="PF20167"/>
    </source>
</evidence>
<feature type="compositionally biased region" description="Basic residues" evidence="1">
    <location>
        <begin position="465"/>
        <end position="480"/>
    </location>
</feature>
<name>A0ABR2TI53_9ROSI</name>
<feature type="compositionally biased region" description="Acidic residues" evidence="1">
    <location>
        <begin position="398"/>
        <end position="411"/>
    </location>
</feature>
<dbReference type="Proteomes" id="UP001396334">
    <property type="component" value="Unassembled WGS sequence"/>
</dbReference>
<dbReference type="Pfam" id="PF20167">
    <property type="entry name" value="Transposase_32"/>
    <property type="match status" value="1"/>
</dbReference>
<organism evidence="3 4">
    <name type="scientific">Hibiscus sabdariffa</name>
    <name type="common">roselle</name>
    <dbReference type="NCBI Taxonomy" id="183260"/>
    <lineage>
        <taxon>Eukaryota</taxon>
        <taxon>Viridiplantae</taxon>
        <taxon>Streptophyta</taxon>
        <taxon>Embryophyta</taxon>
        <taxon>Tracheophyta</taxon>
        <taxon>Spermatophyta</taxon>
        <taxon>Magnoliopsida</taxon>
        <taxon>eudicotyledons</taxon>
        <taxon>Gunneridae</taxon>
        <taxon>Pentapetalae</taxon>
        <taxon>rosids</taxon>
        <taxon>malvids</taxon>
        <taxon>Malvales</taxon>
        <taxon>Malvaceae</taxon>
        <taxon>Malvoideae</taxon>
        <taxon>Hibiscus</taxon>
    </lineage>
</organism>
<evidence type="ECO:0000313" key="3">
    <source>
        <dbReference type="EMBL" id="KAK9036934.1"/>
    </source>
</evidence>
<evidence type="ECO:0000313" key="4">
    <source>
        <dbReference type="Proteomes" id="UP001396334"/>
    </source>
</evidence>
<feature type="domain" description="Putative plant transposon protein" evidence="2">
    <location>
        <begin position="67"/>
        <end position="247"/>
    </location>
</feature>